<evidence type="ECO:0000313" key="1">
    <source>
        <dbReference type="EMBL" id="TKR61442.1"/>
    </source>
</evidence>
<dbReference type="AlphaFoldDB" id="A0A4U5LYV8"/>
<gene>
    <name evidence="1" type="ORF">L596_028548</name>
</gene>
<evidence type="ECO:0000313" key="2">
    <source>
        <dbReference type="Proteomes" id="UP000298663"/>
    </source>
</evidence>
<reference evidence="1 2" key="2">
    <citation type="journal article" date="2019" name="G3 (Bethesda)">
        <title>Hybrid Assembly of the Genome of the Entomopathogenic Nematode Steinernema carpocapsae Identifies the X-Chromosome.</title>
        <authorList>
            <person name="Serra L."/>
            <person name="Macchietto M."/>
            <person name="Macias-Munoz A."/>
            <person name="McGill C.J."/>
            <person name="Rodriguez I.M."/>
            <person name="Rodriguez B."/>
            <person name="Murad R."/>
            <person name="Mortazavi A."/>
        </authorList>
    </citation>
    <scope>NUCLEOTIDE SEQUENCE [LARGE SCALE GENOMIC DNA]</scope>
    <source>
        <strain evidence="1 2">ALL</strain>
    </source>
</reference>
<dbReference type="EMBL" id="AZBU02000011">
    <property type="protein sequence ID" value="TKR61442.1"/>
    <property type="molecule type" value="Genomic_DNA"/>
</dbReference>
<sequence length="101" mass="11302">MPSDDYDLFLIISSSSKKAFKGSTRIVQLPRVDPGETLLELLQIERTVGCGRSSIKTKLSACDVIDLAASNGFYVYNTIYGVDRCDWYLLKKGQTLKPFCK</sequence>
<reference evidence="1 2" key="1">
    <citation type="journal article" date="2015" name="Genome Biol.">
        <title>Comparative genomics of Steinernema reveals deeply conserved gene regulatory networks.</title>
        <authorList>
            <person name="Dillman A.R."/>
            <person name="Macchietto M."/>
            <person name="Porter C.F."/>
            <person name="Rogers A."/>
            <person name="Williams B."/>
            <person name="Antoshechkin I."/>
            <person name="Lee M.M."/>
            <person name="Goodwin Z."/>
            <person name="Lu X."/>
            <person name="Lewis E.E."/>
            <person name="Goodrich-Blair H."/>
            <person name="Stock S.P."/>
            <person name="Adams B.J."/>
            <person name="Sternberg P.W."/>
            <person name="Mortazavi A."/>
        </authorList>
    </citation>
    <scope>NUCLEOTIDE SEQUENCE [LARGE SCALE GENOMIC DNA]</scope>
    <source>
        <strain evidence="1 2">ALL</strain>
    </source>
</reference>
<accession>A0A4U5LYV8</accession>
<proteinExistence type="predicted"/>
<comment type="caution">
    <text evidence="1">The sequence shown here is derived from an EMBL/GenBank/DDBJ whole genome shotgun (WGS) entry which is preliminary data.</text>
</comment>
<name>A0A4U5LYV8_STECR</name>
<protein>
    <submittedName>
        <fullName evidence="1">Uncharacterized protein</fullName>
    </submittedName>
</protein>
<keyword evidence="2" id="KW-1185">Reference proteome</keyword>
<dbReference type="OrthoDB" id="10459715at2759"/>
<organism evidence="1 2">
    <name type="scientific">Steinernema carpocapsae</name>
    <name type="common">Entomopathogenic nematode</name>
    <dbReference type="NCBI Taxonomy" id="34508"/>
    <lineage>
        <taxon>Eukaryota</taxon>
        <taxon>Metazoa</taxon>
        <taxon>Ecdysozoa</taxon>
        <taxon>Nematoda</taxon>
        <taxon>Chromadorea</taxon>
        <taxon>Rhabditida</taxon>
        <taxon>Tylenchina</taxon>
        <taxon>Panagrolaimomorpha</taxon>
        <taxon>Strongyloidoidea</taxon>
        <taxon>Steinernematidae</taxon>
        <taxon>Steinernema</taxon>
    </lineage>
</organism>
<dbReference type="Proteomes" id="UP000298663">
    <property type="component" value="Unassembled WGS sequence"/>
</dbReference>